<evidence type="ECO:0000313" key="1">
    <source>
        <dbReference type="EMBL" id="KKM76131.1"/>
    </source>
</evidence>
<dbReference type="EMBL" id="LAZR01008860">
    <property type="protein sequence ID" value="KKM76131.1"/>
    <property type="molecule type" value="Genomic_DNA"/>
</dbReference>
<accession>A0A0F9KMW8</accession>
<sequence>MPSLRLIPIIPKRPVSRASQAKVSARLRKLGLDMVKAAAVYPAQQSTDYVRTGSLGKKWTMKGPSMRGSDLVVEVGNVMDYTGFVMGFKSGDRAQLDKFRDLGWRSIEEIGEEEIERARPGLQAVLQE</sequence>
<name>A0A0F9KMW8_9ZZZZ</name>
<gene>
    <name evidence="1" type="ORF">LCGC14_1383230</name>
</gene>
<proteinExistence type="predicted"/>
<reference evidence="1" key="1">
    <citation type="journal article" date="2015" name="Nature">
        <title>Complex archaea that bridge the gap between prokaryotes and eukaryotes.</title>
        <authorList>
            <person name="Spang A."/>
            <person name="Saw J.H."/>
            <person name="Jorgensen S.L."/>
            <person name="Zaremba-Niedzwiedzka K."/>
            <person name="Martijn J."/>
            <person name="Lind A.E."/>
            <person name="van Eijk R."/>
            <person name="Schleper C."/>
            <person name="Guy L."/>
            <person name="Ettema T.J."/>
        </authorList>
    </citation>
    <scope>NUCLEOTIDE SEQUENCE</scope>
</reference>
<protein>
    <submittedName>
        <fullName evidence="1">Uncharacterized protein</fullName>
    </submittedName>
</protein>
<organism evidence="1">
    <name type="scientific">marine sediment metagenome</name>
    <dbReference type="NCBI Taxonomy" id="412755"/>
    <lineage>
        <taxon>unclassified sequences</taxon>
        <taxon>metagenomes</taxon>
        <taxon>ecological metagenomes</taxon>
    </lineage>
</organism>
<comment type="caution">
    <text evidence="1">The sequence shown here is derived from an EMBL/GenBank/DDBJ whole genome shotgun (WGS) entry which is preliminary data.</text>
</comment>
<dbReference type="AlphaFoldDB" id="A0A0F9KMW8"/>